<feature type="domain" description="DUF2023" evidence="1">
    <location>
        <begin position="3"/>
        <end position="102"/>
    </location>
</feature>
<name>A0A7G6E2Y6_THEFR</name>
<protein>
    <submittedName>
        <fullName evidence="2">DUF2023 family protein</fullName>
    </submittedName>
</protein>
<dbReference type="KEGG" id="tfr:BR63_09015"/>
<dbReference type="OrthoDB" id="8138867at2"/>
<evidence type="ECO:0000313" key="2">
    <source>
        <dbReference type="EMBL" id="QNB46440.1"/>
    </source>
</evidence>
<dbReference type="EMBL" id="CP045798">
    <property type="protein sequence ID" value="QNB46440.1"/>
    <property type="molecule type" value="Genomic_DNA"/>
</dbReference>
<evidence type="ECO:0000259" key="1">
    <source>
        <dbReference type="Pfam" id="PF09633"/>
    </source>
</evidence>
<dbReference type="InterPro" id="IPR036780">
    <property type="entry name" value="PG1857-like_sf"/>
</dbReference>
<sequence>MEVFAHHIYEFKKGLRNLILHTTHKAMKEKIIIRLEKEKIPYLIYPVGEKNINVFFGEAKCIDVIKSFKKQGLNDYTDEEDYILGIMLGYDCIKQCERYLKRKLKEKSFAEKLLTG</sequence>
<dbReference type="Pfam" id="PF09633">
    <property type="entry name" value="DUF2023"/>
    <property type="match status" value="1"/>
</dbReference>
<proteinExistence type="predicted"/>
<dbReference type="Gene3D" id="3.30.2190.10">
    <property type="entry name" value="PG1857-like"/>
    <property type="match status" value="1"/>
</dbReference>
<keyword evidence="3" id="KW-1185">Reference proteome</keyword>
<reference evidence="2 3" key="1">
    <citation type="journal article" date="2019" name="Front. Microbiol.">
        <title>Thermoanaerosceptrum fracticalcis gen. nov. sp. nov., a Novel Fumarate-Fermenting Microorganism From a Deep Fractured Carbonate Aquifer of the US Great Basin.</title>
        <authorList>
            <person name="Hamilton-Brehm S.D."/>
            <person name="Stewart L.E."/>
            <person name="Zavarin M."/>
            <person name="Caldwell M."/>
            <person name="Lawson P.A."/>
            <person name="Onstott T.C."/>
            <person name="Grzymski J."/>
            <person name="Neveux I."/>
            <person name="Lollar B.S."/>
            <person name="Russell C.E."/>
            <person name="Moser D.P."/>
        </authorList>
    </citation>
    <scope>NUCLEOTIDE SEQUENCE [LARGE SCALE GENOMIC DNA]</scope>
    <source>
        <strain evidence="2 3">DRI-13</strain>
    </source>
</reference>
<gene>
    <name evidence="2" type="ORF">BR63_09015</name>
</gene>
<dbReference type="SUPFAM" id="SSF160448">
    <property type="entry name" value="PG1857-like"/>
    <property type="match status" value="1"/>
</dbReference>
<dbReference type="Proteomes" id="UP000515847">
    <property type="component" value="Chromosome"/>
</dbReference>
<evidence type="ECO:0000313" key="3">
    <source>
        <dbReference type="Proteomes" id="UP000515847"/>
    </source>
</evidence>
<dbReference type="AlphaFoldDB" id="A0A7G6E2Y6"/>
<dbReference type="RefSeq" id="WP_034422184.1">
    <property type="nucleotide sequence ID" value="NZ_CP045798.1"/>
</dbReference>
<organism evidence="2 3">
    <name type="scientific">Thermanaerosceptrum fracticalcis</name>
    <dbReference type="NCBI Taxonomy" id="1712410"/>
    <lineage>
        <taxon>Bacteria</taxon>
        <taxon>Bacillati</taxon>
        <taxon>Bacillota</taxon>
        <taxon>Clostridia</taxon>
        <taxon>Eubacteriales</taxon>
        <taxon>Peptococcaceae</taxon>
        <taxon>Thermanaerosceptrum</taxon>
    </lineage>
</organism>
<dbReference type="InterPro" id="IPR018594">
    <property type="entry name" value="DUF2023"/>
</dbReference>
<accession>A0A7G6E2Y6</accession>